<reference evidence="2" key="1">
    <citation type="submission" date="2019-02" db="EMBL/GenBank/DDBJ databases">
        <title>Genomic Encyclopedia of Archaeal and Bacterial Type Strains, Phase II (KMG-II): from individual species to whole genera.</title>
        <authorList>
            <person name="Goeker M."/>
        </authorList>
    </citation>
    <scope>NUCLEOTIDE SEQUENCE [LARGE SCALE GENOMIC DNA]</scope>
    <source>
        <strain evidence="2">DSM 18328</strain>
    </source>
</reference>
<dbReference type="InterPro" id="IPR040624">
    <property type="entry name" value="HalOD1"/>
</dbReference>
<dbReference type="EMBL" id="SHMP01000009">
    <property type="protein sequence ID" value="RZV06048.1"/>
    <property type="molecule type" value="Genomic_DNA"/>
</dbReference>
<dbReference type="Pfam" id="PF18545">
    <property type="entry name" value="HalOD1"/>
    <property type="match status" value="1"/>
</dbReference>
<organism evidence="2">
    <name type="scientific">Natrinema hispanicum</name>
    <dbReference type="NCBI Taxonomy" id="392421"/>
    <lineage>
        <taxon>Archaea</taxon>
        <taxon>Methanobacteriati</taxon>
        <taxon>Methanobacteriota</taxon>
        <taxon>Stenosarchaea group</taxon>
        <taxon>Halobacteria</taxon>
        <taxon>Halobacteriales</taxon>
        <taxon>Natrialbaceae</taxon>
        <taxon>Natrinema</taxon>
    </lineage>
</organism>
<proteinExistence type="predicted"/>
<feature type="domain" description="Halobacterial output" evidence="1">
    <location>
        <begin position="6"/>
        <end position="75"/>
    </location>
</feature>
<evidence type="ECO:0000313" key="2">
    <source>
        <dbReference type="EMBL" id="RZV06048.1"/>
    </source>
</evidence>
<name>A0A482YB25_9EURY</name>
<gene>
    <name evidence="2" type="ORF">BDK88_4000</name>
</gene>
<dbReference type="RefSeq" id="WP_130501761.1">
    <property type="nucleotide sequence ID" value="NZ_SHMP01000009.1"/>
</dbReference>
<dbReference type="OrthoDB" id="181456at2157"/>
<accession>A0A482YB25</accession>
<dbReference type="AlphaFoldDB" id="A0A482YB25"/>
<evidence type="ECO:0000259" key="1">
    <source>
        <dbReference type="Pfam" id="PF18545"/>
    </source>
</evidence>
<dbReference type="Proteomes" id="UP000291097">
    <property type="component" value="Unassembled WGS sequence"/>
</dbReference>
<sequence>MVSHVTSHRVVEAVAWKEGVSPTELSPPLFSVIDPEALDTLVQEDADSNTSQVEIEFTYLDYVVQIRNDPTVSISVQDGDKSMENPESFSEQ</sequence>
<protein>
    <recommendedName>
        <fullName evidence="1">Halobacterial output domain-containing protein</fullName>
    </recommendedName>
</protein>
<comment type="caution">
    <text evidence="2">The sequence shown here is derived from an EMBL/GenBank/DDBJ whole genome shotgun (WGS) entry which is preliminary data.</text>
</comment>